<name>A0A8J6LHZ5_9FIRM</name>
<feature type="domain" description="Aspartate/glutamate/uridylate kinase" evidence="17">
    <location>
        <begin position="3"/>
        <end position="235"/>
    </location>
</feature>
<dbReference type="Proteomes" id="UP000657177">
    <property type="component" value="Unassembled WGS sequence"/>
</dbReference>
<keyword evidence="9 15" id="KW-0418">Kinase</keyword>
<comment type="pathway">
    <text evidence="4 16">Amino-acid biosynthesis; L-threonine biosynthesis; L-threonine from L-aspartate: step 1/5.</text>
</comment>
<feature type="binding site" evidence="14">
    <location>
        <begin position="7"/>
        <end position="10"/>
    </location>
    <ligand>
        <name>ATP</name>
        <dbReference type="ChEBI" id="CHEBI:30616"/>
    </ligand>
</feature>
<evidence type="ECO:0000256" key="5">
    <source>
        <dbReference type="ARBA" id="ARBA00010122"/>
    </source>
</evidence>
<dbReference type="GO" id="GO:0005829">
    <property type="term" value="C:cytosol"/>
    <property type="evidence" value="ECO:0007669"/>
    <property type="project" value="TreeGrafter"/>
</dbReference>
<dbReference type="UniPathway" id="UPA00051">
    <property type="reaction ID" value="UER00462"/>
</dbReference>
<keyword evidence="20" id="KW-1185">Reference proteome</keyword>
<keyword evidence="8 14" id="KW-0547">Nucleotide-binding</keyword>
<evidence type="ECO:0000256" key="14">
    <source>
        <dbReference type="PIRSR" id="PIRSR000726-1"/>
    </source>
</evidence>
<keyword evidence="11" id="KW-0220">Diaminopimelate biosynthesis</keyword>
<evidence type="ECO:0000256" key="11">
    <source>
        <dbReference type="ARBA" id="ARBA00022915"/>
    </source>
</evidence>
<dbReference type="EMBL" id="JAAKDE010000001">
    <property type="protein sequence ID" value="MBA2132091.1"/>
    <property type="molecule type" value="Genomic_DNA"/>
</dbReference>
<dbReference type="PIRSF" id="PIRSF000726">
    <property type="entry name" value="Asp_kin"/>
    <property type="match status" value="1"/>
</dbReference>
<comment type="function">
    <text evidence="1">Catalyzes the phosphorylation of the beta-carboxyl group of aspartic acid with ATP to yield 4-phospho-L-aspartate, which is involved in the branched biosynthetic pathway leading to the biosynthesis of amino acids threonine, isoleucine and methionine.</text>
</comment>
<dbReference type="GO" id="GO:0009089">
    <property type="term" value="P:lysine biosynthetic process via diaminopimelate"/>
    <property type="evidence" value="ECO:0007669"/>
    <property type="project" value="UniProtKB-UniPathway"/>
</dbReference>
<dbReference type="AlphaFoldDB" id="A0A8J6LHZ5"/>
<comment type="pathway">
    <text evidence="2 16">Amino-acid biosynthesis; L-lysine biosynthesis via DAP pathway; (S)-tetrahydrodipicolinate from L-aspartate: step 1/4.</text>
</comment>
<proteinExistence type="inferred from homology"/>
<evidence type="ECO:0000256" key="16">
    <source>
        <dbReference type="RuleBase" id="RU004249"/>
    </source>
</evidence>
<dbReference type="NCBIfam" id="TIGR00656">
    <property type="entry name" value="asp_kin_monofn"/>
    <property type="match status" value="1"/>
</dbReference>
<evidence type="ECO:0000256" key="1">
    <source>
        <dbReference type="ARBA" id="ARBA00003121"/>
    </source>
</evidence>
<feature type="binding site" evidence="14">
    <location>
        <position position="52"/>
    </location>
    <ligand>
        <name>substrate</name>
    </ligand>
</feature>
<dbReference type="FunFam" id="3.40.1160.10:FF:000002">
    <property type="entry name" value="Aspartokinase"/>
    <property type="match status" value="1"/>
</dbReference>
<reference evidence="19" key="1">
    <citation type="submission" date="2020-06" db="EMBL/GenBank/DDBJ databases">
        <title>Novel chitinolytic bacterium.</title>
        <authorList>
            <person name="Ungkulpasvich U."/>
            <person name="Kosugi A."/>
            <person name="Uke A."/>
        </authorList>
    </citation>
    <scope>NUCLEOTIDE SEQUENCE</scope>
    <source>
        <strain evidence="19">UUS1-1</strain>
    </source>
</reference>
<dbReference type="InterPro" id="IPR036393">
    <property type="entry name" value="AceGlu_kinase-like_sf"/>
</dbReference>
<feature type="binding site" evidence="14">
    <location>
        <position position="79"/>
    </location>
    <ligand>
        <name>substrate</name>
    </ligand>
</feature>
<feature type="domain" description="CASTOR ACT" evidence="18">
    <location>
        <begin position="340"/>
        <end position="401"/>
    </location>
</feature>
<dbReference type="InterPro" id="IPR018042">
    <property type="entry name" value="Aspartate_kinase_CS"/>
</dbReference>
<evidence type="ECO:0000256" key="8">
    <source>
        <dbReference type="ARBA" id="ARBA00022741"/>
    </source>
</evidence>
<evidence type="ECO:0000256" key="2">
    <source>
        <dbReference type="ARBA" id="ARBA00004766"/>
    </source>
</evidence>
<dbReference type="InterPro" id="IPR001048">
    <property type="entry name" value="Asp/Glu/Uridylate_kinase"/>
</dbReference>
<dbReference type="PANTHER" id="PTHR21499:SF3">
    <property type="entry name" value="ASPARTOKINASE"/>
    <property type="match status" value="1"/>
</dbReference>
<dbReference type="NCBIfam" id="NF006068">
    <property type="entry name" value="PRK08210.1"/>
    <property type="match status" value="1"/>
</dbReference>
<dbReference type="EC" id="2.7.2.4" evidence="15"/>
<dbReference type="InterPro" id="IPR005260">
    <property type="entry name" value="Asp_kin_monofn"/>
</dbReference>
<comment type="pathway">
    <text evidence="3 16">Amino-acid biosynthesis; L-methionine biosynthesis via de novo pathway; L-homoserine from L-aspartate: step 1/3.</text>
</comment>
<protein>
    <recommendedName>
        <fullName evidence="15">Aspartokinase</fullName>
        <ecNumber evidence="15">2.7.2.4</ecNumber>
    </recommendedName>
</protein>
<dbReference type="GO" id="GO:0004072">
    <property type="term" value="F:aspartate kinase activity"/>
    <property type="evidence" value="ECO:0007669"/>
    <property type="project" value="UniProtKB-EC"/>
</dbReference>
<evidence type="ECO:0000256" key="13">
    <source>
        <dbReference type="ARBA" id="ARBA00047872"/>
    </source>
</evidence>
<evidence type="ECO:0000256" key="12">
    <source>
        <dbReference type="ARBA" id="ARBA00023154"/>
    </source>
</evidence>
<comment type="similarity">
    <text evidence="5 15">Belongs to the aspartokinase family.</text>
</comment>
<dbReference type="GO" id="GO:0009088">
    <property type="term" value="P:threonine biosynthetic process"/>
    <property type="evidence" value="ECO:0007669"/>
    <property type="project" value="UniProtKB-UniPathway"/>
</dbReference>
<evidence type="ECO:0000256" key="4">
    <source>
        <dbReference type="ARBA" id="ARBA00005139"/>
    </source>
</evidence>
<comment type="caution">
    <text evidence="19">The sequence shown here is derived from an EMBL/GenBank/DDBJ whole genome shotgun (WGS) entry which is preliminary data.</text>
</comment>
<dbReference type="SUPFAM" id="SSF53633">
    <property type="entry name" value="Carbamate kinase-like"/>
    <property type="match status" value="1"/>
</dbReference>
<comment type="catalytic activity">
    <reaction evidence="13 15">
        <text>L-aspartate + ATP = 4-phospho-L-aspartate + ADP</text>
        <dbReference type="Rhea" id="RHEA:23776"/>
        <dbReference type="ChEBI" id="CHEBI:29991"/>
        <dbReference type="ChEBI" id="CHEBI:30616"/>
        <dbReference type="ChEBI" id="CHEBI:57535"/>
        <dbReference type="ChEBI" id="CHEBI:456216"/>
        <dbReference type="EC" id="2.7.2.4"/>
    </reaction>
</comment>
<accession>A0A8J6LHZ5</accession>
<dbReference type="GO" id="GO:0009090">
    <property type="term" value="P:homoserine biosynthetic process"/>
    <property type="evidence" value="ECO:0007669"/>
    <property type="project" value="TreeGrafter"/>
</dbReference>
<dbReference type="Pfam" id="PF00696">
    <property type="entry name" value="AA_kinase"/>
    <property type="match status" value="1"/>
</dbReference>
<dbReference type="UniPathway" id="UPA00050">
    <property type="reaction ID" value="UER00461"/>
</dbReference>
<sequence length="423" mass="45454">MRILVQKFGGTSLATAELRGKAVARIKEALDCGYHPVVVVSAMGRYGAPYATDTLLALAREIYPEINPREQDLLLSCGELISTVIMVQTLRLHGVEARAFAGGMAGIITDSNFGDAHIIEVNPEKIINCLQQKQVAVVAGFQGLTQEGEVTTLGRGGSDTTAAALGVALAAEVVEIYTDVNGVMTTDPNLVPEAKLLKVMTYEEVCEMAHLGAKVIHPRAVEIAMRGRIPLKIRSIYSDQEGTLITDVYPTRPGLELKSDRMVTGLAHIPDLAQFDLACPEDVNASGKALEVFTSLAEAGISIDMIQVTPEQIVFTVSESLYDRTFSVLEKTGLPFKAAKGFAKVAIVGAGIRGVPGVMARVVEGLYKARVPLFQTADSHTNIACLVKKEDMIKALRALHEEFGLDDLKEGSEEPNILGKQIP</sequence>
<gene>
    <name evidence="19" type="primary">dapG</name>
    <name evidence="19" type="ORF">G5B42_00760</name>
</gene>
<evidence type="ECO:0000313" key="19">
    <source>
        <dbReference type="EMBL" id="MBA2132091.1"/>
    </source>
</evidence>
<dbReference type="PROSITE" id="PS00324">
    <property type="entry name" value="ASPARTOKINASE"/>
    <property type="match status" value="1"/>
</dbReference>
<evidence type="ECO:0000256" key="9">
    <source>
        <dbReference type="ARBA" id="ARBA00022777"/>
    </source>
</evidence>
<dbReference type="InterPro" id="IPR001341">
    <property type="entry name" value="Asp_kinase"/>
</dbReference>
<dbReference type="GO" id="GO:0019877">
    <property type="term" value="P:diaminopimelate biosynthetic process"/>
    <property type="evidence" value="ECO:0007669"/>
    <property type="project" value="UniProtKB-KW"/>
</dbReference>
<dbReference type="NCBIfam" id="TIGR00657">
    <property type="entry name" value="asp_kinases"/>
    <property type="match status" value="1"/>
</dbReference>
<evidence type="ECO:0000256" key="7">
    <source>
        <dbReference type="ARBA" id="ARBA00022679"/>
    </source>
</evidence>
<dbReference type="Pfam" id="PF13840">
    <property type="entry name" value="ACT_7"/>
    <property type="match status" value="1"/>
</dbReference>
<dbReference type="SUPFAM" id="SSF55021">
    <property type="entry name" value="ACT-like"/>
    <property type="match status" value="2"/>
</dbReference>
<keyword evidence="12" id="KW-0457">Lysine biosynthesis</keyword>
<feature type="binding site" evidence="14">
    <location>
        <begin position="178"/>
        <end position="179"/>
    </location>
    <ligand>
        <name>ATP</name>
        <dbReference type="ChEBI" id="CHEBI:30616"/>
    </ligand>
</feature>
<keyword evidence="10 14" id="KW-0067">ATP-binding</keyword>
<evidence type="ECO:0000259" key="18">
    <source>
        <dbReference type="Pfam" id="PF13840"/>
    </source>
</evidence>
<keyword evidence="6 16" id="KW-0028">Amino-acid biosynthesis</keyword>
<organism evidence="19 20">
    <name type="scientific">Capillibacterium thermochitinicola</name>
    <dbReference type="NCBI Taxonomy" id="2699427"/>
    <lineage>
        <taxon>Bacteria</taxon>
        <taxon>Bacillati</taxon>
        <taxon>Bacillota</taxon>
        <taxon>Capillibacterium</taxon>
    </lineage>
</organism>
<evidence type="ECO:0000313" key="20">
    <source>
        <dbReference type="Proteomes" id="UP000657177"/>
    </source>
</evidence>
<dbReference type="InterPro" id="IPR027795">
    <property type="entry name" value="CASTOR_ACT_dom"/>
</dbReference>
<evidence type="ECO:0000256" key="15">
    <source>
        <dbReference type="RuleBase" id="RU003448"/>
    </source>
</evidence>
<evidence type="ECO:0000256" key="10">
    <source>
        <dbReference type="ARBA" id="ARBA00022840"/>
    </source>
</evidence>
<dbReference type="Gene3D" id="3.40.1160.10">
    <property type="entry name" value="Acetylglutamate kinase-like"/>
    <property type="match status" value="1"/>
</dbReference>
<evidence type="ECO:0000256" key="6">
    <source>
        <dbReference type="ARBA" id="ARBA00022605"/>
    </source>
</evidence>
<dbReference type="Gene3D" id="3.30.70.260">
    <property type="match status" value="2"/>
</dbReference>
<keyword evidence="7 15" id="KW-0808">Transferase</keyword>
<evidence type="ECO:0000259" key="17">
    <source>
        <dbReference type="Pfam" id="PF00696"/>
    </source>
</evidence>
<dbReference type="InterPro" id="IPR045865">
    <property type="entry name" value="ACT-like_dom_sf"/>
</dbReference>
<dbReference type="PANTHER" id="PTHR21499">
    <property type="entry name" value="ASPARTATE KINASE"/>
    <property type="match status" value="1"/>
</dbReference>
<evidence type="ECO:0000256" key="3">
    <source>
        <dbReference type="ARBA" id="ARBA00004986"/>
    </source>
</evidence>
<dbReference type="GO" id="GO:0005524">
    <property type="term" value="F:ATP binding"/>
    <property type="evidence" value="ECO:0007669"/>
    <property type="project" value="UniProtKB-KW"/>
</dbReference>
<dbReference type="UniPathway" id="UPA00034">
    <property type="reaction ID" value="UER00015"/>
</dbReference>
<feature type="binding site" evidence="14">
    <location>
        <begin position="214"/>
        <end position="215"/>
    </location>
    <ligand>
        <name>ATP</name>
        <dbReference type="ChEBI" id="CHEBI:30616"/>
    </ligand>
</feature>